<evidence type="ECO:0000256" key="6">
    <source>
        <dbReference type="ARBA" id="ARBA00022918"/>
    </source>
</evidence>
<dbReference type="InterPro" id="IPR043502">
    <property type="entry name" value="DNA/RNA_pol_sf"/>
</dbReference>
<evidence type="ECO:0000256" key="3">
    <source>
        <dbReference type="ARBA" id="ARBA00022722"/>
    </source>
</evidence>
<dbReference type="GO" id="GO:0016787">
    <property type="term" value="F:hydrolase activity"/>
    <property type="evidence" value="ECO:0007669"/>
    <property type="project" value="UniProtKB-KW"/>
</dbReference>
<keyword evidence="4" id="KW-0255">Endonuclease</keyword>
<reference evidence="8 9" key="1">
    <citation type="submission" date="2019-07" db="EMBL/GenBank/DDBJ databases">
        <authorList>
            <person name="Jastrzebski P J."/>
            <person name="Paukszto L."/>
            <person name="Jastrzebski P J."/>
        </authorList>
    </citation>
    <scope>NUCLEOTIDE SEQUENCE [LARGE SCALE GENOMIC DNA]</scope>
    <source>
        <strain evidence="8 9">WMS-il1</strain>
    </source>
</reference>
<evidence type="ECO:0000256" key="5">
    <source>
        <dbReference type="ARBA" id="ARBA00022801"/>
    </source>
</evidence>
<evidence type="ECO:0000313" key="9">
    <source>
        <dbReference type="Proteomes" id="UP000321570"/>
    </source>
</evidence>
<dbReference type="EMBL" id="CABIJS010000444">
    <property type="protein sequence ID" value="VUZ51647.1"/>
    <property type="molecule type" value="Genomic_DNA"/>
</dbReference>
<dbReference type="Proteomes" id="UP000321570">
    <property type="component" value="Unassembled WGS sequence"/>
</dbReference>
<dbReference type="AlphaFoldDB" id="A0A564YWI8"/>
<name>A0A564YWI8_HYMDI</name>
<evidence type="ECO:0000259" key="7">
    <source>
        <dbReference type="Pfam" id="PF17917"/>
    </source>
</evidence>
<evidence type="ECO:0000256" key="2">
    <source>
        <dbReference type="ARBA" id="ARBA00022695"/>
    </source>
</evidence>
<feature type="domain" description="Reverse transcriptase RNase H-like" evidence="7">
    <location>
        <begin position="2"/>
        <end position="47"/>
    </location>
</feature>
<gene>
    <name evidence="8" type="ORF">WMSIL1_LOCUS10372</name>
</gene>
<accession>A0A564YWI8</accession>
<dbReference type="GO" id="GO:0003964">
    <property type="term" value="F:RNA-directed DNA polymerase activity"/>
    <property type="evidence" value="ECO:0007669"/>
    <property type="project" value="UniProtKB-KW"/>
</dbReference>
<evidence type="ECO:0000256" key="4">
    <source>
        <dbReference type="ARBA" id="ARBA00022759"/>
    </source>
</evidence>
<dbReference type="Pfam" id="PF17917">
    <property type="entry name" value="RT_RNaseH"/>
    <property type="match status" value="1"/>
</dbReference>
<organism evidence="8 9">
    <name type="scientific">Hymenolepis diminuta</name>
    <name type="common">Rat tapeworm</name>
    <dbReference type="NCBI Taxonomy" id="6216"/>
    <lineage>
        <taxon>Eukaryota</taxon>
        <taxon>Metazoa</taxon>
        <taxon>Spiralia</taxon>
        <taxon>Lophotrochozoa</taxon>
        <taxon>Platyhelminthes</taxon>
        <taxon>Cestoda</taxon>
        <taxon>Eucestoda</taxon>
        <taxon>Cyclophyllidea</taxon>
        <taxon>Hymenolepididae</taxon>
        <taxon>Hymenolepis</taxon>
    </lineage>
</organism>
<keyword evidence="9" id="KW-1185">Reference proteome</keyword>
<keyword evidence="3" id="KW-0540">Nuclease</keyword>
<evidence type="ECO:0000313" key="8">
    <source>
        <dbReference type="EMBL" id="VUZ51647.1"/>
    </source>
</evidence>
<dbReference type="GO" id="GO:0004519">
    <property type="term" value="F:endonuclease activity"/>
    <property type="evidence" value="ECO:0007669"/>
    <property type="project" value="UniProtKB-KW"/>
</dbReference>
<dbReference type="InterPro" id="IPR041373">
    <property type="entry name" value="RT_RNaseH"/>
</dbReference>
<protein>
    <recommendedName>
        <fullName evidence="7">Reverse transcriptase RNase H-like domain-containing protein</fullName>
    </recommendedName>
</protein>
<keyword evidence="6" id="KW-0695">RNA-directed DNA polymerase</keyword>
<sequence length="119" mass="14091">MVKHFRYLLEGRKFAILTDHKPLKYTSQASSDHYSPPKIRHLDYIQQFKNNIKHVKSTDKIVTYCLSLTDIDTMTKTTDFHSRSGAQKTNSELQEFRNRPTSLQFKRRFIAYSTLFDDL</sequence>
<keyword evidence="2" id="KW-0548">Nucleotidyltransferase</keyword>
<dbReference type="SUPFAM" id="SSF56672">
    <property type="entry name" value="DNA/RNA polymerases"/>
    <property type="match status" value="1"/>
</dbReference>
<proteinExistence type="predicted"/>
<keyword evidence="1" id="KW-0808">Transferase</keyword>
<keyword evidence="5" id="KW-0378">Hydrolase</keyword>
<evidence type="ECO:0000256" key="1">
    <source>
        <dbReference type="ARBA" id="ARBA00022679"/>
    </source>
</evidence>